<sequence length="874" mass="96484">MSTSLIEKKRAGGEFDSLRWLVWKENRLVAPLFAAMMGILFFVLLLRGTVGADHIGISGATEAYFPLVFPTLFAAGLGLTLIGQEREHKTLNWIQTLPITPSRLWRIKLAVAATWLAFAWALSLACLVILDRQWPDQISWSLSEIMSASQQLQVLPTSVPFWIAQSVFVLIVSFLASWKCESALRSIGLMAAIGCLPIAMCLALGNEQRLSQTTVQNAFWLTVVLIPIAAWFANAAARRVLLPSEPTVRSRRDALAIGDTAPAVLPNSEIWQSTMLSDLHSALVWQTFRSSALTIAVLSLALAAGFVLPLSAAILEIDFPKAGLFLASTLLSPIAVTWLGATVFQGDGSSERLKFLADHGASPTRVFLARHIPFVSVLSAMTVCYTAAVSLPFALDPLSQSERWAIGLPTPLTLIFIGGVSYCVGQWFSQLVRGPVITYLLSPIVSLGILAWLFYVHGQLAAPRWLVAPIGIAVPLLTTWLLMRRFMEDRPRLINFAISAIAGSMILVVPLVPAMIQLRSIDSMSRATRTKLIDETAELDQSRRGGVALALVRMGDLATSNQQFKEYVEQYNAPSNANRQLVALSDFPGLVDDISARVAARSNMPDRVIKGLDELEQRPDAAAIAFSGEWLPRVLGAMELAKQRHTSQRHTSANAADRSTDDDPAVEQTPAKSNAELAAWIRVVSFAVAGFRRSSDWTTQDTADVLEIWLADLLSEPSVSDQFRSAAREALGRLPNVAERNKARRRAILLTWADYRTANAKHRGPHSFANGQFTIEHMGLSPTLSAWAGDRLVEMLVKAGLQATENPNAPEWLEQIRRLQDDDETQGLNGIYSREFRSQPAIVTLHTYARYPSRYWGMPWESKIDQLREQYREQ</sequence>
<feature type="transmembrane region" description="Helical" evidence="2">
    <location>
        <begin position="372"/>
        <end position="394"/>
    </location>
</feature>
<gene>
    <name evidence="3" type="ORF">K239x_40050</name>
</gene>
<feature type="transmembrane region" description="Helical" evidence="2">
    <location>
        <begin position="218"/>
        <end position="237"/>
    </location>
</feature>
<proteinExistence type="predicted"/>
<feature type="transmembrane region" description="Helical" evidence="2">
    <location>
        <begin position="462"/>
        <end position="482"/>
    </location>
</feature>
<feature type="transmembrane region" description="Helical" evidence="2">
    <location>
        <begin position="406"/>
        <end position="424"/>
    </location>
</feature>
<keyword evidence="4" id="KW-1185">Reference proteome</keyword>
<protein>
    <submittedName>
        <fullName evidence="3">ABC-2 family transporter protein</fullName>
    </submittedName>
</protein>
<accession>A0A517NY00</accession>
<feature type="transmembrane region" description="Helical" evidence="2">
    <location>
        <begin position="28"/>
        <end position="48"/>
    </location>
</feature>
<dbReference type="RefSeq" id="WP_145419744.1">
    <property type="nucleotide sequence ID" value="NZ_CP036526.1"/>
</dbReference>
<keyword evidence="2" id="KW-0812">Transmembrane</keyword>
<evidence type="ECO:0000313" key="3">
    <source>
        <dbReference type="EMBL" id="QDT12002.1"/>
    </source>
</evidence>
<dbReference type="Proteomes" id="UP000319817">
    <property type="component" value="Chromosome"/>
</dbReference>
<dbReference type="EMBL" id="CP036526">
    <property type="protein sequence ID" value="QDT12002.1"/>
    <property type="molecule type" value="Genomic_DNA"/>
</dbReference>
<organism evidence="3 4">
    <name type="scientific">Stieleria marina</name>
    <dbReference type="NCBI Taxonomy" id="1930275"/>
    <lineage>
        <taxon>Bacteria</taxon>
        <taxon>Pseudomonadati</taxon>
        <taxon>Planctomycetota</taxon>
        <taxon>Planctomycetia</taxon>
        <taxon>Pirellulales</taxon>
        <taxon>Pirellulaceae</taxon>
        <taxon>Stieleria</taxon>
    </lineage>
</organism>
<reference evidence="3 4" key="1">
    <citation type="submission" date="2019-02" db="EMBL/GenBank/DDBJ databases">
        <title>Deep-cultivation of Planctomycetes and their phenomic and genomic characterization uncovers novel biology.</title>
        <authorList>
            <person name="Wiegand S."/>
            <person name="Jogler M."/>
            <person name="Boedeker C."/>
            <person name="Pinto D."/>
            <person name="Vollmers J."/>
            <person name="Rivas-Marin E."/>
            <person name="Kohn T."/>
            <person name="Peeters S.H."/>
            <person name="Heuer A."/>
            <person name="Rast P."/>
            <person name="Oberbeckmann S."/>
            <person name="Bunk B."/>
            <person name="Jeske O."/>
            <person name="Meyerdierks A."/>
            <person name="Storesund J.E."/>
            <person name="Kallscheuer N."/>
            <person name="Luecker S."/>
            <person name="Lage O.M."/>
            <person name="Pohl T."/>
            <person name="Merkel B.J."/>
            <person name="Hornburger P."/>
            <person name="Mueller R.-W."/>
            <person name="Bruemmer F."/>
            <person name="Labrenz M."/>
            <person name="Spormann A.M."/>
            <person name="Op den Camp H."/>
            <person name="Overmann J."/>
            <person name="Amann R."/>
            <person name="Jetten M.S.M."/>
            <person name="Mascher T."/>
            <person name="Medema M.H."/>
            <person name="Devos D.P."/>
            <person name="Kaster A.-K."/>
            <person name="Ovreas L."/>
            <person name="Rohde M."/>
            <person name="Galperin M.Y."/>
            <person name="Jogler C."/>
        </authorList>
    </citation>
    <scope>NUCLEOTIDE SEQUENCE [LARGE SCALE GENOMIC DNA]</scope>
    <source>
        <strain evidence="3 4">K23_9</strain>
    </source>
</reference>
<feature type="transmembrane region" description="Helical" evidence="2">
    <location>
        <begin position="436"/>
        <end position="456"/>
    </location>
</feature>
<feature type="transmembrane region" description="Helical" evidence="2">
    <location>
        <begin position="187"/>
        <end position="206"/>
    </location>
</feature>
<evidence type="ECO:0000313" key="4">
    <source>
        <dbReference type="Proteomes" id="UP000319817"/>
    </source>
</evidence>
<feature type="region of interest" description="Disordered" evidence="1">
    <location>
        <begin position="642"/>
        <end position="671"/>
    </location>
</feature>
<name>A0A517NY00_9BACT</name>
<evidence type="ECO:0000256" key="2">
    <source>
        <dbReference type="SAM" id="Phobius"/>
    </source>
</evidence>
<feature type="transmembrane region" description="Helical" evidence="2">
    <location>
        <begin position="63"/>
        <end position="82"/>
    </location>
</feature>
<feature type="transmembrane region" description="Helical" evidence="2">
    <location>
        <begin position="109"/>
        <end position="130"/>
    </location>
</feature>
<dbReference type="OrthoDB" id="223973at2"/>
<evidence type="ECO:0000256" key="1">
    <source>
        <dbReference type="SAM" id="MobiDB-lite"/>
    </source>
</evidence>
<feature type="transmembrane region" description="Helical" evidence="2">
    <location>
        <begin position="292"/>
        <end position="312"/>
    </location>
</feature>
<keyword evidence="2" id="KW-1133">Transmembrane helix</keyword>
<dbReference type="AlphaFoldDB" id="A0A517NY00"/>
<feature type="transmembrane region" description="Helical" evidence="2">
    <location>
        <begin position="494"/>
        <end position="516"/>
    </location>
</feature>
<keyword evidence="2" id="KW-0472">Membrane</keyword>
<feature type="transmembrane region" description="Helical" evidence="2">
    <location>
        <begin position="324"/>
        <end position="344"/>
    </location>
</feature>
<feature type="transmembrane region" description="Helical" evidence="2">
    <location>
        <begin position="159"/>
        <end position="178"/>
    </location>
</feature>